<dbReference type="EMBL" id="POWF01000002">
    <property type="protein sequence ID" value="PNQ73926.1"/>
    <property type="molecule type" value="Genomic_DNA"/>
</dbReference>
<evidence type="ECO:0008006" key="3">
    <source>
        <dbReference type="Google" id="ProtNLM"/>
    </source>
</evidence>
<dbReference type="InterPro" id="IPR008969">
    <property type="entry name" value="CarboxyPept-like_regulatory"/>
</dbReference>
<dbReference type="AlphaFoldDB" id="A0A2K1E0X5"/>
<dbReference type="SUPFAM" id="SSF49464">
    <property type="entry name" value="Carboxypeptidase regulatory domain-like"/>
    <property type="match status" value="1"/>
</dbReference>
<proteinExistence type="predicted"/>
<comment type="caution">
    <text evidence="1">The sequence shown here is derived from an EMBL/GenBank/DDBJ whole genome shotgun (WGS) entry which is preliminary data.</text>
</comment>
<keyword evidence="2" id="KW-1185">Reference proteome</keyword>
<organism evidence="1 2">
    <name type="scientific">Hanstruepera neustonica</name>
    <dbReference type="NCBI Taxonomy" id="1445657"/>
    <lineage>
        <taxon>Bacteria</taxon>
        <taxon>Pseudomonadati</taxon>
        <taxon>Bacteroidota</taxon>
        <taxon>Flavobacteriia</taxon>
        <taxon>Flavobacteriales</taxon>
        <taxon>Flavobacteriaceae</taxon>
        <taxon>Hanstruepera</taxon>
    </lineage>
</organism>
<dbReference type="Gene3D" id="2.60.40.1120">
    <property type="entry name" value="Carboxypeptidase-like, regulatory domain"/>
    <property type="match status" value="1"/>
</dbReference>
<name>A0A2K1E0X5_9FLAO</name>
<reference evidence="1 2" key="1">
    <citation type="submission" date="2018-01" db="EMBL/GenBank/DDBJ databases">
        <title>The draft genome of Hanstruepera neustonica JCM19743.</title>
        <authorList>
            <person name="He R.-H."/>
            <person name="Du Z.-J."/>
        </authorList>
    </citation>
    <scope>NUCLEOTIDE SEQUENCE [LARGE SCALE GENOMIC DNA]</scope>
    <source>
        <strain evidence="1 2">JCM19743</strain>
    </source>
</reference>
<protein>
    <recommendedName>
        <fullName evidence="3">Carboxypeptidase regulatory-like domain-containing protein</fullName>
    </recommendedName>
</protein>
<dbReference type="Proteomes" id="UP000236641">
    <property type="component" value="Unassembled WGS sequence"/>
</dbReference>
<accession>A0A2K1E0X5</accession>
<evidence type="ECO:0000313" key="1">
    <source>
        <dbReference type="EMBL" id="PNQ73926.1"/>
    </source>
</evidence>
<gene>
    <name evidence="1" type="ORF">C1T31_06270</name>
</gene>
<sequence>MSDTNPNPNPEVFTENFGNDINRDFLGEVVDKNNNPIHNATVTLGDQTTLTDANGIFIIRGANIYERFGYVKVEKAGYIHGSRSVVPTNGTNKVKIMLLEETIVGTTASGTSETINLSNGASVALEGEYIKEDGSAYSGSVNVIMHHLDPTDENMRDQMPGMLYAANAQNEERMLQTFGMLAVELRGSNGEDLNLATGSTAEITVPLDATLLDTAPATIPLWYFDEVSGYWKEEGEATLVGNNYVGTVSHFSFWNCDIPAEAVMLCINVIDEEGNALSNLRVIITSENYGSRYGYTNTDGQVCGLVPSNETLTVTVSQYNDLCTGNLYTNTTGPFTSDSEIDILVESNSNGNEWLTETVTGIFTDCDGNAITDGYVKLFKENDYPLDYDFVDNGNFELTTVRCSNSSNIFKLKAEDYVNIQETDTLSFTYTPPITDVGSIAACNAVDEFITYQVDDGGTVTLFNIQGGLDFDSFLSIYYNDNNSFLSLNINNYGEPIIVNTYSDPNVFFSFRDENYASYPDGINTNIEANISLLGELGEYIDINFNGIFIDFNTNIEHSISGTIHVIRDY</sequence>
<evidence type="ECO:0000313" key="2">
    <source>
        <dbReference type="Proteomes" id="UP000236641"/>
    </source>
</evidence>